<dbReference type="InterPro" id="IPR018289">
    <property type="entry name" value="MULE_transposase_dom"/>
</dbReference>
<dbReference type="GO" id="GO:0015074">
    <property type="term" value="P:DNA integration"/>
    <property type="evidence" value="ECO:0007669"/>
    <property type="project" value="InterPro"/>
</dbReference>
<dbReference type="InterPro" id="IPR001584">
    <property type="entry name" value="Integrase_cat-core"/>
</dbReference>
<dbReference type="OrthoDB" id="10029846at2759"/>
<evidence type="ECO:0000259" key="2">
    <source>
        <dbReference type="PROSITE" id="PS50994"/>
    </source>
</evidence>
<dbReference type="InterPro" id="IPR043502">
    <property type="entry name" value="DNA/RNA_pol_sf"/>
</dbReference>
<dbReference type="SUPFAM" id="SSF56672">
    <property type="entry name" value="DNA/RNA polymerases"/>
    <property type="match status" value="1"/>
</dbReference>
<dbReference type="InterPro" id="IPR041588">
    <property type="entry name" value="Integrase_H2C2"/>
</dbReference>
<dbReference type="InterPro" id="IPR008042">
    <property type="entry name" value="Retrotrans_Pao"/>
</dbReference>
<feature type="compositionally biased region" description="Polar residues" evidence="1">
    <location>
        <begin position="73"/>
        <end position="83"/>
    </location>
</feature>
<evidence type="ECO:0000313" key="4">
    <source>
        <dbReference type="Proteomes" id="UP000541610"/>
    </source>
</evidence>
<sequence>MVSTSSASSYSERAARAKARAKAKAAPASGSNPPAIIPSHENDDSTPTGDDLSSLPGYHRGDQGSIDELEDTSPPTMTPTGDNIENDVREVKDQAHGMNLMNADHLFVLNLMTNLAVLVVSLLELKSLTLPGMDLPSAAKLFVPDIQINLVVMVDPLGIKLIMMAQETNDQSSGEGNEIYDQPRYEHPAGDHPTRSHHPDRQSGLTSGNPIPLPSRLDEDNETYDQPRQLPMSLAYHGFDYQGGHDVCPSNDSGSEYWDSSSDDEASDVPSEFSHSELEMHWRFVPSSRMSKRTGKAGKILIIDGYKYWRRPTSNKQRIRYVCATQGCKATAYTDIANAQVGSSFESDEIDEILDQQSVQVHDHSPPDISDGWNRVLAHRIKEVIRETPFQPASVIYEEAVKIVPSELRCQVGGLARFGPLIYRQRAANMPPNPKSTAEVDFPDGLEDFSGEPFVLINEIVANERIVVLATNSAMHQFVEAKTWIIDGTFKAASGLFNQLLVFHKPGTPVNTPLVFAFLESRSAATYEKLMFLLHNKCLKICQKKPKVQTVISDFEGGFIKTFANRIGQVHHHLCLFHYSQSVMRRVDKLELTKYHRNNTHGFRTMCDMIRGLPFVPLDHLQPAWEAIVGYFENTAEKYGQTEKKAATKFLEYLNATYVSGDPAGNRPPLFPPPQWNASEVASGKSSTHRTSNVAEAFNRKINRRLELHNRAQIDLQRAKLGDKQRDVSLKRRDCERDLNNLFSSYFSYGDYLSVIRSLYDEGHVHREEPQSLVHLVPSFPVIRPHHTTTKVRLVTDGSVGVNRLCLDGPIPDDFDYGMTLMSNLHLFRLSPFVITDDLRRAFYQIKIDSPSEPFFGMVNLFGDELLYGAWSSMGFGTNFAPSALGQSTKAIIQLRDFCNGHLKHQDLGPVALQVLDTYLDIRSTIEAKSLAPIKEPLKKHTSMYVDDVQSRGETAAQAEEVSDHACGALGDHGFERNLKKKMASWASCDGHYLGYTWIDDHLQVNFCYDDGLIHTEGSPVRLTRRQAFRLVMSFYDPLGLGIEYSMWLRHLGRLCYQHSDQWDSTITEGYDYALIKMVKTIGNVAPQMTRVPRALDISTIHAFSDASQVASGIVVYDAQGYRVVGTGHLYSPTESRWTTPKKETIVLTDSIALVTKYLSMVRRLHYKFTTTRVVFYVDSECVIYRLRRVYNLRRLKTITHLEIRRLESAVRDMEALVDMGIYVEVKHVEGSKNPADCCTRPSIDDPPSVPTRSFVLTAMHTATPVSIGQDGYHPTEATDLSHSDSTAAGVDYVAPVPPNSSGADVRARVMVVDIENYFHSDRIRALQLADGRTRSIIETLENVTSNEVPNGLKLFFIGDDGILYFKGVTSVVDNVRSEVSLPVVPRGKAVSECFETLHQNHSHAGAPKLLAIYQQHYYTPKVRQLVRRLLQYCDVCQRARERNCSRRAGGVVRPAGLSFSVGHCYVLDIQGPFMTKDDDNPSKVWASRSPTTENVTSSVHKLFAMHGSPYAVVMDPGSQFTSGDFKCYLRSQGIAFTYLARNAMHLGGFHERVHGTILAYVRRGLLDPQNEGRSFVSIYSEAVSCANRMPMHDFGGLSPHEVYYGRRPRYLAGFSTGEELVHGEQGLEDWLPGLLDPERRQLGEDLDALCEEIHDRRCRSLTSYMDMWRERNDRVRQRVFKAAQQRGHPDVPVVGDRVLRFCPRNLKQECGWQGPYIVTWRNDTSTMYRLRTEGGAELPYVEGIFNLRRYYDDDDRKHDSYLNEIIAPEDDAAMQEPPEGDEEDPGQEEAGDDDEDLRDFIENLMLAED</sequence>
<dbReference type="Proteomes" id="UP000541610">
    <property type="component" value="Unassembled WGS sequence"/>
</dbReference>
<dbReference type="Gene3D" id="1.10.340.70">
    <property type="match status" value="1"/>
</dbReference>
<dbReference type="Gene3D" id="2.20.25.240">
    <property type="match status" value="1"/>
</dbReference>
<feature type="compositionally biased region" description="Low complexity" evidence="1">
    <location>
        <begin position="1"/>
        <end position="12"/>
    </location>
</feature>
<feature type="compositionally biased region" description="Basic and acidic residues" evidence="1">
    <location>
        <begin position="181"/>
        <end position="201"/>
    </location>
</feature>
<dbReference type="PROSITE" id="PS50994">
    <property type="entry name" value="INTEGRASE"/>
    <property type="match status" value="1"/>
</dbReference>
<comment type="caution">
    <text evidence="3">The sequence shown here is derived from an EMBL/GenBank/DDBJ whole genome shotgun (WGS) entry which is preliminary data.</text>
</comment>
<evidence type="ECO:0000313" key="3">
    <source>
        <dbReference type="EMBL" id="KAF4696248.1"/>
    </source>
</evidence>
<protein>
    <recommendedName>
        <fullName evidence="2">Integrase catalytic domain-containing protein</fullName>
    </recommendedName>
</protein>
<feature type="compositionally biased region" description="Low complexity" evidence="1">
    <location>
        <begin position="24"/>
        <end position="34"/>
    </location>
</feature>
<dbReference type="Gene3D" id="3.30.420.10">
    <property type="entry name" value="Ribonuclease H-like superfamily/Ribonuclease H"/>
    <property type="match status" value="1"/>
</dbReference>
<feature type="region of interest" description="Disordered" evidence="1">
    <location>
        <begin position="250"/>
        <end position="270"/>
    </location>
</feature>
<feature type="region of interest" description="Disordered" evidence="1">
    <location>
        <begin position="169"/>
        <end position="224"/>
    </location>
</feature>
<organism evidence="3 4">
    <name type="scientific">Perkinsus olseni</name>
    <name type="common">Perkinsus atlanticus</name>
    <dbReference type="NCBI Taxonomy" id="32597"/>
    <lineage>
        <taxon>Eukaryota</taxon>
        <taxon>Sar</taxon>
        <taxon>Alveolata</taxon>
        <taxon>Perkinsozoa</taxon>
        <taxon>Perkinsea</taxon>
        <taxon>Perkinsida</taxon>
        <taxon>Perkinsidae</taxon>
        <taxon>Perkinsus</taxon>
    </lineage>
</organism>
<gene>
    <name evidence="3" type="ORF">FOZ60_001373</name>
</gene>
<feature type="region of interest" description="Disordered" evidence="1">
    <location>
        <begin position="1768"/>
        <end position="1797"/>
    </location>
</feature>
<reference evidence="3 4" key="1">
    <citation type="submission" date="2020-04" db="EMBL/GenBank/DDBJ databases">
        <title>Perkinsus olseni comparative genomics.</title>
        <authorList>
            <person name="Bogema D.R."/>
        </authorList>
    </citation>
    <scope>NUCLEOTIDE SEQUENCE [LARGE SCALE GENOMIC DNA]</scope>
    <source>
        <strain evidence="3">00978-12</strain>
    </source>
</reference>
<feature type="compositionally biased region" description="Polar residues" evidence="1">
    <location>
        <begin position="250"/>
        <end position="260"/>
    </location>
</feature>
<dbReference type="InterPro" id="IPR012337">
    <property type="entry name" value="RNaseH-like_sf"/>
</dbReference>
<feature type="domain" description="Integrase catalytic" evidence="2">
    <location>
        <begin position="1485"/>
        <end position="1608"/>
    </location>
</feature>
<dbReference type="Pfam" id="PF05380">
    <property type="entry name" value="Peptidase_A17"/>
    <property type="match status" value="1"/>
</dbReference>
<dbReference type="Pfam" id="PF17921">
    <property type="entry name" value="Integrase_H2C2"/>
    <property type="match status" value="1"/>
</dbReference>
<name>A0A7J6PJ89_PEROL</name>
<dbReference type="EMBL" id="JABANP010000012">
    <property type="protein sequence ID" value="KAF4696248.1"/>
    <property type="molecule type" value="Genomic_DNA"/>
</dbReference>
<dbReference type="Pfam" id="PF10551">
    <property type="entry name" value="MULE"/>
    <property type="match status" value="1"/>
</dbReference>
<dbReference type="GO" id="GO:0003676">
    <property type="term" value="F:nucleic acid binding"/>
    <property type="evidence" value="ECO:0007669"/>
    <property type="project" value="InterPro"/>
</dbReference>
<proteinExistence type="predicted"/>
<dbReference type="PANTHER" id="PTHR47331:SF1">
    <property type="entry name" value="GAG-LIKE PROTEIN"/>
    <property type="match status" value="1"/>
</dbReference>
<dbReference type="PANTHER" id="PTHR47331">
    <property type="entry name" value="PHD-TYPE DOMAIN-CONTAINING PROTEIN"/>
    <property type="match status" value="1"/>
</dbReference>
<evidence type="ECO:0000256" key="1">
    <source>
        <dbReference type="SAM" id="MobiDB-lite"/>
    </source>
</evidence>
<feature type="region of interest" description="Disordered" evidence="1">
    <location>
        <begin position="1"/>
        <end position="86"/>
    </location>
</feature>
<accession>A0A7J6PJ89</accession>
<dbReference type="SUPFAM" id="SSF53098">
    <property type="entry name" value="Ribonuclease H-like"/>
    <property type="match status" value="1"/>
</dbReference>
<dbReference type="InterPro" id="IPR036397">
    <property type="entry name" value="RNaseH_sf"/>
</dbReference>